<dbReference type="SUPFAM" id="SSF101898">
    <property type="entry name" value="NHL repeat"/>
    <property type="match status" value="1"/>
</dbReference>
<dbReference type="Pfam" id="PF01436">
    <property type="entry name" value="NHL"/>
    <property type="match status" value="2"/>
</dbReference>
<organism evidence="3 4">
    <name type="scientific">Hydra vulgaris</name>
    <name type="common">Hydra</name>
    <name type="synonym">Hydra attenuata</name>
    <dbReference type="NCBI Taxonomy" id="6087"/>
    <lineage>
        <taxon>Eukaryota</taxon>
        <taxon>Metazoa</taxon>
        <taxon>Cnidaria</taxon>
        <taxon>Hydrozoa</taxon>
        <taxon>Hydroidolina</taxon>
        <taxon>Anthoathecata</taxon>
        <taxon>Aplanulata</taxon>
        <taxon>Hydridae</taxon>
        <taxon>Hydra</taxon>
    </lineage>
</organism>
<dbReference type="Gene3D" id="2.40.10.500">
    <property type="match status" value="1"/>
</dbReference>
<keyword evidence="3" id="KW-1185">Reference proteome</keyword>
<feature type="repeat" description="NHL" evidence="2">
    <location>
        <begin position="279"/>
        <end position="318"/>
    </location>
</feature>
<dbReference type="GeneID" id="105847316"/>
<evidence type="ECO:0000313" key="3">
    <source>
        <dbReference type="Proteomes" id="UP001652625"/>
    </source>
</evidence>
<dbReference type="InterPro" id="IPR011042">
    <property type="entry name" value="6-blade_b-propeller_TolB-like"/>
</dbReference>
<dbReference type="CDD" id="cd05819">
    <property type="entry name" value="NHL"/>
    <property type="match status" value="1"/>
</dbReference>
<gene>
    <name evidence="4" type="primary">LOC105847316</name>
</gene>
<evidence type="ECO:0000313" key="4">
    <source>
        <dbReference type="RefSeq" id="XP_065663683.1"/>
    </source>
</evidence>
<sequence>MDEKENDLSFIMVNHADCRPCGTLFKHIKCLDNNGLNFNFCYGTNEFGKSNQIKTNKITRLNPCGITTSNSSLIISDNQLGVVNIYSIDDFINSFTLPYKVLFKHSFPSVTDVSMHEETFFVTDHLSKKVHICSKVGVEHFLNSEIFLPQSLELSGICVTNNKQIIVSDSKACNITVCEQNGDVLHTFGGTDKLDYPQFLCWSSRSERIFVADTCSSKVHVFNIYGQHDFSFGSHIMNNGCFLNPSGIDVDDTGRIFVADETLNNVQVFDKDGNLIDNFGESGFKCGHFYSPKGLSVCNGKIYIADSLNYRVQVFEEKFNH</sequence>
<accession>A0ABM4CPC1</accession>
<dbReference type="PROSITE" id="PS51125">
    <property type="entry name" value="NHL"/>
    <property type="match status" value="3"/>
</dbReference>
<dbReference type="InterPro" id="IPR050952">
    <property type="entry name" value="TRIM-NHL_E3_ligases"/>
</dbReference>
<feature type="repeat" description="NHL" evidence="2">
    <location>
        <begin position="229"/>
        <end position="272"/>
    </location>
</feature>
<reference evidence="4" key="1">
    <citation type="submission" date="2025-08" db="UniProtKB">
        <authorList>
            <consortium name="RefSeq"/>
        </authorList>
    </citation>
    <scope>IDENTIFICATION</scope>
</reference>
<feature type="repeat" description="NHL" evidence="2">
    <location>
        <begin position="182"/>
        <end position="225"/>
    </location>
</feature>
<keyword evidence="1" id="KW-0677">Repeat</keyword>
<dbReference type="Proteomes" id="UP001652625">
    <property type="component" value="Chromosome 10"/>
</dbReference>
<dbReference type="PANTHER" id="PTHR24104">
    <property type="entry name" value="E3 UBIQUITIN-PROTEIN LIGASE NHLRC1-RELATED"/>
    <property type="match status" value="1"/>
</dbReference>
<evidence type="ECO:0000256" key="1">
    <source>
        <dbReference type="ARBA" id="ARBA00022737"/>
    </source>
</evidence>
<protein>
    <submittedName>
        <fullName evidence="4">Tripartite motif-containing protein 2</fullName>
    </submittedName>
</protein>
<dbReference type="RefSeq" id="XP_065663683.1">
    <property type="nucleotide sequence ID" value="XM_065807611.1"/>
</dbReference>
<evidence type="ECO:0000256" key="2">
    <source>
        <dbReference type="PROSITE-ProRule" id="PRU00504"/>
    </source>
</evidence>
<proteinExistence type="predicted"/>
<dbReference type="PANTHER" id="PTHR24104:SF25">
    <property type="entry name" value="PROTEIN LIN-41"/>
    <property type="match status" value="1"/>
</dbReference>
<dbReference type="Gene3D" id="2.120.10.30">
    <property type="entry name" value="TolB, C-terminal domain"/>
    <property type="match status" value="1"/>
</dbReference>
<dbReference type="InterPro" id="IPR001258">
    <property type="entry name" value="NHL_repeat"/>
</dbReference>
<name>A0ABM4CPC1_HYDVU</name>